<keyword evidence="2" id="KW-1185">Reference proteome</keyword>
<accession>A0A517ZXK9</accession>
<evidence type="ECO:0000313" key="2">
    <source>
        <dbReference type="Proteomes" id="UP000319383"/>
    </source>
</evidence>
<protein>
    <submittedName>
        <fullName evidence="1">Uncharacterized protein</fullName>
    </submittedName>
</protein>
<gene>
    <name evidence="1" type="ORF">Mal52_57280</name>
</gene>
<dbReference type="AlphaFoldDB" id="A0A517ZXK9"/>
<sequence>MPRGKRLRARILVCRSCGGKQYCVCLGNSPGSLRWTFLRHDCEAWSTWVRGLVIISHGYRAATFVRYGASLLSLPLLLIEERNDGMTIPVSELRGTEVTYAHMSATWTHPKKQAWIE</sequence>
<proteinExistence type="predicted"/>
<dbReference type="EMBL" id="CP036276">
    <property type="protein sequence ID" value="QDU47200.1"/>
    <property type="molecule type" value="Genomic_DNA"/>
</dbReference>
<evidence type="ECO:0000313" key="1">
    <source>
        <dbReference type="EMBL" id="QDU47200.1"/>
    </source>
</evidence>
<dbReference type="KEGG" id="sdyn:Mal52_57280"/>
<dbReference type="Proteomes" id="UP000319383">
    <property type="component" value="Chromosome"/>
</dbReference>
<reference evidence="1 2" key="1">
    <citation type="submission" date="2019-02" db="EMBL/GenBank/DDBJ databases">
        <title>Deep-cultivation of Planctomycetes and their phenomic and genomic characterization uncovers novel biology.</title>
        <authorList>
            <person name="Wiegand S."/>
            <person name="Jogler M."/>
            <person name="Boedeker C."/>
            <person name="Pinto D."/>
            <person name="Vollmers J."/>
            <person name="Rivas-Marin E."/>
            <person name="Kohn T."/>
            <person name="Peeters S.H."/>
            <person name="Heuer A."/>
            <person name="Rast P."/>
            <person name="Oberbeckmann S."/>
            <person name="Bunk B."/>
            <person name="Jeske O."/>
            <person name="Meyerdierks A."/>
            <person name="Storesund J.E."/>
            <person name="Kallscheuer N."/>
            <person name="Luecker S."/>
            <person name="Lage O.M."/>
            <person name="Pohl T."/>
            <person name="Merkel B.J."/>
            <person name="Hornburger P."/>
            <person name="Mueller R.-W."/>
            <person name="Bruemmer F."/>
            <person name="Labrenz M."/>
            <person name="Spormann A.M."/>
            <person name="Op den Camp H."/>
            <person name="Overmann J."/>
            <person name="Amann R."/>
            <person name="Jetten M.S.M."/>
            <person name="Mascher T."/>
            <person name="Medema M.H."/>
            <person name="Devos D.P."/>
            <person name="Kaster A.-K."/>
            <person name="Ovreas L."/>
            <person name="Rohde M."/>
            <person name="Galperin M.Y."/>
            <person name="Jogler C."/>
        </authorList>
    </citation>
    <scope>NUCLEOTIDE SEQUENCE [LARGE SCALE GENOMIC DNA]</scope>
    <source>
        <strain evidence="1 2">Mal52</strain>
    </source>
</reference>
<organism evidence="1 2">
    <name type="scientific">Symmachiella dynata</name>
    <dbReference type="NCBI Taxonomy" id="2527995"/>
    <lineage>
        <taxon>Bacteria</taxon>
        <taxon>Pseudomonadati</taxon>
        <taxon>Planctomycetota</taxon>
        <taxon>Planctomycetia</taxon>
        <taxon>Planctomycetales</taxon>
        <taxon>Planctomycetaceae</taxon>
        <taxon>Symmachiella</taxon>
    </lineage>
</organism>
<name>A0A517ZXK9_9PLAN</name>